<feature type="transmembrane region" description="Helical" evidence="1">
    <location>
        <begin position="105"/>
        <end position="127"/>
    </location>
</feature>
<keyword evidence="1" id="KW-0472">Membrane</keyword>
<name>A0A485L2T1_9STRA</name>
<evidence type="ECO:0000256" key="1">
    <source>
        <dbReference type="SAM" id="Phobius"/>
    </source>
</evidence>
<reference evidence="3 4" key="1">
    <citation type="submission" date="2019-03" db="EMBL/GenBank/DDBJ databases">
        <authorList>
            <person name="Gaulin E."/>
            <person name="Dumas B."/>
        </authorList>
    </citation>
    <scope>NUCLEOTIDE SEQUENCE [LARGE SCALE GENOMIC DNA]</scope>
    <source>
        <strain evidence="3">CBS 568.67</strain>
    </source>
</reference>
<reference evidence="2" key="2">
    <citation type="submission" date="2019-06" db="EMBL/GenBank/DDBJ databases">
        <title>Genomics analysis of Aphanomyces spp. identifies a new class of oomycete effector associated with host adaptation.</title>
        <authorList>
            <person name="Gaulin E."/>
        </authorList>
    </citation>
    <scope>NUCLEOTIDE SEQUENCE</scope>
    <source>
        <strain evidence="2">CBS 578.67</strain>
    </source>
</reference>
<protein>
    <submittedName>
        <fullName evidence="3">Aste57867_15280 protein</fullName>
    </submittedName>
</protein>
<keyword evidence="4" id="KW-1185">Reference proteome</keyword>
<accession>A0A485L2T1</accession>
<dbReference type="Proteomes" id="UP000332933">
    <property type="component" value="Unassembled WGS sequence"/>
</dbReference>
<keyword evidence="1" id="KW-1133">Transmembrane helix</keyword>
<evidence type="ECO:0000313" key="4">
    <source>
        <dbReference type="Proteomes" id="UP000332933"/>
    </source>
</evidence>
<dbReference type="EMBL" id="CAADRA010005666">
    <property type="protein sequence ID" value="VFT92089.1"/>
    <property type="molecule type" value="Genomic_DNA"/>
</dbReference>
<dbReference type="EMBL" id="VJMH01005645">
    <property type="protein sequence ID" value="KAF0693781.1"/>
    <property type="molecule type" value="Genomic_DNA"/>
</dbReference>
<evidence type="ECO:0000313" key="3">
    <source>
        <dbReference type="EMBL" id="VFT92089.1"/>
    </source>
</evidence>
<evidence type="ECO:0000313" key="2">
    <source>
        <dbReference type="EMBL" id="KAF0693781.1"/>
    </source>
</evidence>
<proteinExistence type="predicted"/>
<sequence>MMPFMRRGVPKRTSIGSVWSGPILPSQLASPLRPTSTSCQRVLLLRTQTDCDIMATDDAPPPPPSAAASITTLVPAPKLKTLQWRLGNPISWSTLQSLVFHPLNLIMSTATFVVVLGSILSHLYLYISTTIRFASSRETTRVDITLPHCITKAAATDITVHEYFQLQRAANGDNIDDDDPDSASLISGVDLHVKHAFFHEAASVELYVAALYFVSLKPILSSLFFYCGPLAAVAALVKAFNPSPDDLHVVVDALELWTGWTFNDSIAQWIASSEHVFSALVALVISELTALVSHDVMRLVCCEWTVTYDLEALKQLVPFAMPIPPTYGTTPATPLLAA</sequence>
<dbReference type="AlphaFoldDB" id="A0A485L2T1"/>
<keyword evidence="1" id="KW-0812">Transmembrane</keyword>
<dbReference type="OrthoDB" id="71845at2759"/>
<organism evidence="3 4">
    <name type="scientific">Aphanomyces stellatus</name>
    <dbReference type="NCBI Taxonomy" id="120398"/>
    <lineage>
        <taxon>Eukaryota</taxon>
        <taxon>Sar</taxon>
        <taxon>Stramenopiles</taxon>
        <taxon>Oomycota</taxon>
        <taxon>Saprolegniomycetes</taxon>
        <taxon>Saprolegniales</taxon>
        <taxon>Verrucalvaceae</taxon>
        <taxon>Aphanomyces</taxon>
    </lineage>
</organism>
<gene>
    <name evidence="3" type="primary">Aste57867_15280</name>
    <name evidence="2" type="ORF">As57867_015224</name>
    <name evidence="3" type="ORF">ASTE57867_15280</name>
</gene>